<dbReference type="EMBL" id="CP054142">
    <property type="protein sequence ID" value="QTQ14548.1"/>
    <property type="molecule type" value="Genomic_DNA"/>
</dbReference>
<sequence length="70" mass="7975">MPFSVLEKQINSLNVEQQQAVFDYVNLLVEQNTAKKEQSIIRRVPGGLAAGAFYMADDFDETPECFKDYL</sequence>
<proteinExistence type="predicted"/>
<keyword evidence="3" id="KW-1185">Reference proteome</keyword>
<accession>A0A975IF41</accession>
<protein>
    <submittedName>
        <fullName evidence="2">DUF2281 domain-containing protein</fullName>
    </submittedName>
</protein>
<organism evidence="2 3">
    <name type="scientific">Treponema parvum</name>
    <dbReference type="NCBI Taxonomy" id="138851"/>
    <lineage>
        <taxon>Bacteria</taxon>
        <taxon>Pseudomonadati</taxon>
        <taxon>Spirochaetota</taxon>
        <taxon>Spirochaetia</taxon>
        <taxon>Spirochaetales</taxon>
        <taxon>Treponemataceae</taxon>
        <taxon>Treponema</taxon>
    </lineage>
</organism>
<gene>
    <name evidence="2" type="ORF">HRQ91_08815</name>
</gene>
<evidence type="ECO:0000313" key="3">
    <source>
        <dbReference type="Proteomes" id="UP000671908"/>
    </source>
</evidence>
<evidence type="ECO:0000259" key="1">
    <source>
        <dbReference type="Pfam" id="PF10047"/>
    </source>
</evidence>
<dbReference type="KEGG" id="tpav:HRQ91_08815"/>
<dbReference type="InterPro" id="IPR018739">
    <property type="entry name" value="DUF2281"/>
</dbReference>
<name>A0A975IF41_9SPIR</name>
<dbReference type="Proteomes" id="UP000671908">
    <property type="component" value="Chromosome"/>
</dbReference>
<dbReference type="AlphaFoldDB" id="A0A975IF41"/>
<evidence type="ECO:0000313" key="2">
    <source>
        <dbReference type="EMBL" id="QTQ14548.1"/>
    </source>
</evidence>
<dbReference type="Pfam" id="PF10047">
    <property type="entry name" value="DUF2281"/>
    <property type="match status" value="1"/>
</dbReference>
<feature type="domain" description="DUF2281" evidence="1">
    <location>
        <begin position="6"/>
        <end position="69"/>
    </location>
</feature>
<reference evidence="2 3" key="1">
    <citation type="journal article" date="2021" name="Microbiol. Resour. Announc.">
        <title>Complete Genome Sequences of Three Human Oral Treponema parvum Isolates.</title>
        <authorList>
            <person name="Zeng H."/>
            <person name="Watt R.M."/>
        </authorList>
    </citation>
    <scope>NUCLEOTIDE SEQUENCE [LARGE SCALE GENOMIC DNA]</scope>
    <source>
        <strain evidence="2 3">ATCC 700770</strain>
    </source>
</reference>
<dbReference type="RefSeq" id="WP_210119202.1">
    <property type="nucleotide sequence ID" value="NZ_CP054142.1"/>
</dbReference>